<dbReference type="Gene3D" id="1.20.900.10">
    <property type="entry name" value="Dbl homology (DH) domain"/>
    <property type="match status" value="1"/>
</dbReference>
<feature type="compositionally biased region" description="Polar residues" evidence="6">
    <location>
        <begin position="340"/>
        <end position="352"/>
    </location>
</feature>
<evidence type="ECO:0000256" key="3">
    <source>
        <dbReference type="ARBA" id="ARBA00022553"/>
    </source>
</evidence>
<feature type="region of interest" description="Disordered" evidence="6">
    <location>
        <begin position="315"/>
        <end position="359"/>
    </location>
</feature>
<feature type="compositionally biased region" description="Basic and acidic residues" evidence="6">
    <location>
        <begin position="509"/>
        <end position="518"/>
    </location>
</feature>
<keyword evidence="2" id="KW-0963">Cytoplasm</keyword>
<organism evidence="9 10">
    <name type="scientific">Porites evermanni</name>
    <dbReference type="NCBI Taxonomy" id="104178"/>
    <lineage>
        <taxon>Eukaryota</taxon>
        <taxon>Metazoa</taxon>
        <taxon>Cnidaria</taxon>
        <taxon>Anthozoa</taxon>
        <taxon>Hexacorallia</taxon>
        <taxon>Scleractinia</taxon>
        <taxon>Fungiina</taxon>
        <taxon>Poritidae</taxon>
        <taxon>Porites</taxon>
    </lineage>
</organism>
<feature type="compositionally biased region" description="Basic and acidic residues" evidence="6">
    <location>
        <begin position="841"/>
        <end position="856"/>
    </location>
</feature>
<dbReference type="Gene3D" id="2.30.29.30">
    <property type="entry name" value="Pleckstrin-homology domain (PH domain)/Phosphotyrosine-binding domain (PTB)"/>
    <property type="match status" value="1"/>
</dbReference>
<dbReference type="InterPro" id="IPR035899">
    <property type="entry name" value="DBL_dom_sf"/>
</dbReference>
<keyword evidence="4" id="KW-0862">Zinc</keyword>
<protein>
    <recommendedName>
        <fullName evidence="11">Rho guanine nucleotide exchange factor 18</fullName>
    </recommendedName>
</protein>
<feature type="compositionally biased region" description="Polar residues" evidence="6">
    <location>
        <begin position="803"/>
        <end position="837"/>
    </location>
</feature>
<dbReference type="InterPro" id="IPR001849">
    <property type="entry name" value="PH_domain"/>
</dbReference>
<feature type="region of interest" description="Disordered" evidence="6">
    <location>
        <begin position="1340"/>
        <end position="1559"/>
    </location>
</feature>
<dbReference type="PANTHER" id="PTHR13944:SF21">
    <property type="entry name" value="CYSTS, ISOFORM C"/>
    <property type="match status" value="1"/>
</dbReference>
<feature type="compositionally biased region" description="Basic and acidic residues" evidence="6">
    <location>
        <begin position="754"/>
        <end position="774"/>
    </location>
</feature>
<dbReference type="PROSITE" id="PS50003">
    <property type="entry name" value="PH_DOMAIN"/>
    <property type="match status" value="1"/>
</dbReference>
<keyword evidence="4" id="KW-0863">Zinc-finger</keyword>
<dbReference type="Proteomes" id="UP001159427">
    <property type="component" value="Unassembled WGS sequence"/>
</dbReference>
<feature type="region of interest" description="Disordered" evidence="6">
    <location>
        <begin position="245"/>
        <end position="275"/>
    </location>
</feature>
<comment type="caution">
    <text evidence="9">The sequence shown here is derived from an EMBL/GenBank/DDBJ whole genome shotgun (WGS) entry which is preliminary data.</text>
</comment>
<feature type="region of interest" description="Disordered" evidence="6">
    <location>
        <begin position="451"/>
        <end position="518"/>
    </location>
</feature>
<feature type="compositionally biased region" description="Low complexity" evidence="6">
    <location>
        <begin position="1470"/>
        <end position="1480"/>
    </location>
</feature>
<dbReference type="SUPFAM" id="SSF48065">
    <property type="entry name" value="DBL homology domain (DH-domain)"/>
    <property type="match status" value="1"/>
</dbReference>
<evidence type="ECO:0000256" key="1">
    <source>
        <dbReference type="ARBA" id="ARBA00004496"/>
    </source>
</evidence>
<dbReference type="SMART" id="SM00233">
    <property type="entry name" value="PH"/>
    <property type="match status" value="1"/>
</dbReference>
<dbReference type="PROSITE" id="PS50010">
    <property type="entry name" value="DH_2"/>
    <property type="match status" value="1"/>
</dbReference>
<reference evidence="9 10" key="1">
    <citation type="submission" date="2022-05" db="EMBL/GenBank/DDBJ databases">
        <authorList>
            <consortium name="Genoscope - CEA"/>
            <person name="William W."/>
        </authorList>
    </citation>
    <scope>NUCLEOTIDE SEQUENCE [LARGE SCALE GENOMIC DNA]</scope>
</reference>
<feature type="compositionally biased region" description="Basic and acidic residues" evidence="6">
    <location>
        <begin position="478"/>
        <end position="501"/>
    </location>
</feature>
<feature type="compositionally biased region" description="Low complexity" evidence="6">
    <location>
        <begin position="1445"/>
        <end position="1462"/>
    </location>
</feature>
<dbReference type="InterPro" id="IPR051632">
    <property type="entry name" value="Rho_GEF"/>
</dbReference>
<keyword evidence="3" id="KW-0597">Phosphoprotein</keyword>
<feature type="domain" description="DH" evidence="8">
    <location>
        <begin position="910"/>
        <end position="1099"/>
    </location>
</feature>
<feature type="compositionally biased region" description="Basic and acidic residues" evidence="6">
    <location>
        <begin position="246"/>
        <end position="263"/>
    </location>
</feature>
<dbReference type="InterPro" id="IPR011993">
    <property type="entry name" value="PH-like_dom_sf"/>
</dbReference>
<evidence type="ECO:0000256" key="2">
    <source>
        <dbReference type="ARBA" id="ARBA00022490"/>
    </source>
</evidence>
<sequence>MSSAKLKGSDKSSEACCMAFTPQSSPTRGGEVIFITYSDEYPLPDSGDFYMVFEGKNQRHVTTAQQLNAFTLRAIVPDHDQAEKVSLTIYCTKDNKLGSLSSHKFSYSLEIEQIIARLLADGASESKLFECVGSLSVISKNFSKELKDILDSRITNAFEFLDLSPSWSLFGENGIENYSNRNGQETLLHICARLGFTQLATYLLDQPGSMEALHMKDKEGKIPEEIAREKGMTLLADMFSRGPGDCQKRTVKDTSKPQVKKSEIGTTTISSYKSPKQNSLEKDIEMLRDINSLVEEEMKKRIPKLRHSWPIRRKTKDVTEDASSSDEELKQINRELSPKRFTSQLNSVSTGRSSGGGNRHLLEQNLKRLRDINEEIQKLRMVNSHRGSREGSRGGMQARHLRRLSCPSLSGQDILQAHIIAAGKAKEEKQIMNGTVEKKVEKYLPASDKIRTLPTKGDTQRQEDSAPALDSKLLSVDGKSDSVRRAHSWGKCDEERPELHKRVSSSLDDLSKEVNGEENKNVKARGKLDVVKNKRPVSLNLERLESPKEEANKLADILDSIKKASDKTKSTSNVSLASLNDVDVNLNNQENALLNPSKSTLHTKSYSYSCLADLKLGDDGNPVDEQKTGSQFSPEVQKRTLTKAETQLSLYDFLNDDEKRRQLHLNAKAAKKWYSLHALVTIREAHDKSQNKLSLEEFLGEHGPESADDSEELEKERHESKGIRRFSQLFSSKQKPLKRELPKLQKGNSSRNSLRKDKSFAMRNKDGEDSKLVEGQKTALGRRASGVTNKTSKPGEQVPTLPNPSLLTRSGRGNNLSARASLHTKPTSPLSFRSRSFTMDEENKEKGKDKGKDKDPGVSPDVSGDDEDDDESGGYPCQNDPSLEIKDEPEAWSVTVDKKILKKMTAKDIKRQDVIHELIQTEVHHVRTLKIMQKIFYKGMLNTLNMPQDTVDQILPRLNDLLQINGDFLNLLKASEGEDTVVNSIGDVLEQQFSGENSEKMKSAYGEFCSSHMESVELYKKLMQKDKKFADFIKRCNLNKHTRRLSIPECITLITQRLTKYPILIEAIVKTTKESKPDFTSLKNSVTLVKEILQSVDQTIKDYEKQKQAQDMRMKLDLKVTVTYGRNGKKVKNIDLASNTSKLIHDGVLLWKTAKGKLNETRVLIMEDMLVFLEEKDKKYSLLSLDQKAPVIRLKNLMVREVATDRKAIFLVSTSLRGPEMYEIVCESPSEKKRWMDIIKDAAAKAPAEDDQPEDGLIRTATDERRKFIVRRASVLIEQIQNKELEDFDRGKNLSEMQELVSQIESLQDSKSKIDAEKSKELARAKESLVTAIQQVSFDGASLEEPQSDTRGSTPSLAVTGPGSNGPKRAETFSGFDTKLKPDNINRASSMRAPERPGIGFPSRQVPGTISPVVGSPKVKHKRRASGGVLPFLTKSNSKEDKEPAGTTGDGASDSASSSPTQTPIPSPGPGQESEGGNESDSAIKSARFRPVRDRGDMSPPAVTNVEAPYSRVKPTPKEGLSHISSPRTQRQARELLKSEGDKDRDQKSPSTAPEVIYF</sequence>
<evidence type="ECO:0000256" key="5">
    <source>
        <dbReference type="ARBA" id="ARBA00023054"/>
    </source>
</evidence>
<keyword evidence="4" id="KW-0479">Metal-binding</keyword>
<comment type="subcellular location">
    <subcellularLocation>
        <location evidence="1">Cytoplasm</location>
    </subcellularLocation>
</comment>
<proteinExistence type="predicted"/>
<feature type="compositionally biased region" description="Polar residues" evidence="6">
    <location>
        <begin position="264"/>
        <end position="275"/>
    </location>
</feature>
<evidence type="ECO:0000256" key="6">
    <source>
        <dbReference type="SAM" id="MobiDB-lite"/>
    </source>
</evidence>
<evidence type="ECO:0008006" key="11">
    <source>
        <dbReference type="Google" id="ProtNLM"/>
    </source>
</evidence>
<dbReference type="Pfam" id="PF17838">
    <property type="entry name" value="PH_16"/>
    <property type="match status" value="1"/>
</dbReference>
<name>A0ABN8M4K0_9CNID</name>
<dbReference type="SUPFAM" id="SSF50729">
    <property type="entry name" value="PH domain-like"/>
    <property type="match status" value="1"/>
</dbReference>
<feature type="compositionally biased region" description="Basic and acidic residues" evidence="6">
    <location>
        <begin position="327"/>
        <end position="338"/>
    </location>
</feature>
<dbReference type="Pfam" id="PF00621">
    <property type="entry name" value="RhoGEF"/>
    <property type="match status" value="1"/>
</dbReference>
<accession>A0ABN8M4K0</accession>
<feature type="domain" description="PH" evidence="7">
    <location>
        <begin position="1142"/>
        <end position="1244"/>
    </location>
</feature>
<gene>
    <name evidence="9" type="ORF">PEVE_00019562</name>
</gene>
<dbReference type="CDD" id="cd00160">
    <property type="entry name" value="RhoGEF"/>
    <property type="match status" value="1"/>
</dbReference>
<evidence type="ECO:0000256" key="4">
    <source>
        <dbReference type="ARBA" id="ARBA00022771"/>
    </source>
</evidence>
<dbReference type="EMBL" id="CALNXI010000264">
    <property type="protein sequence ID" value="CAH3023503.1"/>
    <property type="molecule type" value="Genomic_DNA"/>
</dbReference>
<evidence type="ECO:0000313" key="9">
    <source>
        <dbReference type="EMBL" id="CAH3023503.1"/>
    </source>
</evidence>
<dbReference type="PANTHER" id="PTHR13944">
    <property type="entry name" value="AGAP007712-PA"/>
    <property type="match status" value="1"/>
</dbReference>
<evidence type="ECO:0000313" key="10">
    <source>
        <dbReference type="Proteomes" id="UP001159427"/>
    </source>
</evidence>
<feature type="compositionally biased region" description="Acidic residues" evidence="6">
    <location>
        <begin position="863"/>
        <end position="872"/>
    </location>
</feature>
<evidence type="ECO:0000259" key="8">
    <source>
        <dbReference type="PROSITE" id="PS50010"/>
    </source>
</evidence>
<feature type="compositionally biased region" description="Basic and acidic residues" evidence="6">
    <location>
        <begin position="1532"/>
        <end position="1548"/>
    </location>
</feature>
<feature type="region of interest" description="Disordered" evidence="6">
    <location>
        <begin position="700"/>
        <end position="889"/>
    </location>
</feature>
<dbReference type="CDD" id="cd13329">
    <property type="entry name" value="PH_RhoGEF"/>
    <property type="match status" value="1"/>
</dbReference>
<evidence type="ECO:0000259" key="7">
    <source>
        <dbReference type="PROSITE" id="PS50003"/>
    </source>
</evidence>
<dbReference type="InterPro" id="IPR041020">
    <property type="entry name" value="PH_16"/>
</dbReference>
<dbReference type="SMART" id="SM00325">
    <property type="entry name" value="RhoGEF"/>
    <property type="match status" value="1"/>
</dbReference>
<dbReference type="InterPro" id="IPR000219">
    <property type="entry name" value="DH_dom"/>
</dbReference>
<keyword evidence="5" id="KW-0175">Coiled coil</keyword>
<keyword evidence="10" id="KW-1185">Reference proteome</keyword>